<organism evidence="1 2">
    <name type="scientific">Streblomastix strix</name>
    <dbReference type="NCBI Taxonomy" id="222440"/>
    <lineage>
        <taxon>Eukaryota</taxon>
        <taxon>Metamonada</taxon>
        <taxon>Preaxostyla</taxon>
        <taxon>Oxymonadida</taxon>
        <taxon>Streblomastigidae</taxon>
        <taxon>Streblomastix</taxon>
    </lineage>
</organism>
<dbReference type="EMBL" id="SNRW01024020">
    <property type="protein sequence ID" value="KAA6362568.1"/>
    <property type="molecule type" value="Genomic_DNA"/>
</dbReference>
<dbReference type="Proteomes" id="UP000324800">
    <property type="component" value="Unassembled WGS sequence"/>
</dbReference>
<comment type="caution">
    <text evidence="1">The sequence shown here is derived from an EMBL/GenBank/DDBJ whole genome shotgun (WGS) entry which is preliminary data.</text>
</comment>
<name>A0A5J4TWU3_9EUKA</name>
<accession>A0A5J4TWU3</accession>
<dbReference type="OrthoDB" id="6252103at2759"/>
<protein>
    <submittedName>
        <fullName evidence="1">Uncharacterized protein</fullName>
    </submittedName>
</protein>
<gene>
    <name evidence="1" type="ORF">EZS28_041905</name>
</gene>
<dbReference type="AlphaFoldDB" id="A0A5J4TWU3"/>
<sequence length="117" mass="13467">MLNSYECISNATMSPVIDNDDKYAYQGSTTGDIVAFDIQNNCLKHFKLVKDNDKLQSYSFARRSVEQIEEEGGNEEIDVQMNNKGCDGNIKYHANRAKGEILNYFIELSNPKPNWYW</sequence>
<evidence type="ECO:0000313" key="1">
    <source>
        <dbReference type="EMBL" id="KAA6362568.1"/>
    </source>
</evidence>
<reference evidence="1 2" key="1">
    <citation type="submission" date="2019-03" db="EMBL/GenBank/DDBJ databases">
        <title>Single cell metagenomics reveals metabolic interactions within the superorganism composed of flagellate Streblomastix strix and complex community of Bacteroidetes bacteria on its surface.</title>
        <authorList>
            <person name="Treitli S.C."/>
            <person name="Kolisko M."/>
            <person name="Husnik F."/>
            <person name="Keeling P."/>
            <person name="Hampl V."/>
        </authorList>
    </citation>
    <scope>NUCLEOTIDE SEQUENCE [LARGE SCALE GENOMIC DNA]</scope>
    <source>
        <strain evidence="1">ST1C</strain>
    </source>
</reference>
<evidence type="ECO:0000313" key="2">
    <source>
        <dbReference type="Proteomes" id="UP000324800"/>
    </source>
</evidence>
<proteinExistence type="predicted"/>